<dbReference type="EMBL" id="OZ022406">
    <property type="protein sequence ID" value="CAK9437403.1"/>
    <property type="molecule type" value="Genomic_DNA"/>
</dbReference>
<proteinExistence type="predicted"/>
<keyword evidence="4" id="KW-1185">Reference proteome</keyword>
<sequence length="235" mass="26163">MLWFKAFSLAALSNALLLQQVSKLDDSILLTSGPTKEEGASVARTLVHRESLVNVNTIKTVKSSDGSALRIPVSSMEYYADCDEDGDPYWLVIDIGGPNQDIIKGSPFSFSIRDGDHPEWDKVAENYPGKREGSNAGSPRVQLFGRLEYVNFYNPFDPKKLKLEKCFLERHPDAALWLPDIVISPHKSHWTKIKVESIHIIGGFGDTAYIGTIDSEEYHSAEIIEPPTDEEGRGL</sequence>
<evidence type="ECO:0000313" key="3">
    <source>
        <dbReference type="EMBL" id="CAK9437403.1"/>
    </source>
</evidence>
<feature type="domain" description="CREG-like beta-barrel" evidence="2">
    <location>
        <begin position="34"/>
        <end position="220"/>
    </location>
</feature>
<name>A0ABP0ZHA9_9ASCO</name>
<reference evidence="3 4" key="1">
    <citation type="submission" date="2024-03" db="EMBL/GenBank/DDBJ databases">
        <authorList>
            <person name="Brejova B."/>
        </authorList>
    </citation>
    <scope>NUCLEOTIDE SEQUENCE [LARGE SCALE GENOMIC DNA]</scope>
    <source>
        <strain evidence="3 4">CBS 14171</strain>
    </source>
</reference>
<dbReference type="GeneID" id="92206977"/>
<dbReference type="PANTHER" id="PTHR37273:SF1">
    <property type="entry name" value="ADL397C-AP"/>
    <property type="match status" value="1"/>
</dbReference>
<evidence type="ECO:0000256" key="1">
    <source>
        <dbReference type="SAM" id="SignalP"/>
    </source>
</evidence>
<dbReference type="RefSeq" id="XP_066828719.1">
    <property type="nucleotide sequence ID" value="XM_066971707.1"/>
</dbReference>
<evidence type="ECO:0000259" key="2">
    <source>
        <dbReference type="Pfam" id="PF13883"/>
    </source>
</evidence>
<organism evidence="3 4">
    <name type="scientific">Lodderomyces beijingensis</name>
    <dbReference type="NCBI Taxonomy" id="1775926"/>
    <lineage>
        <taxon>Eukaryota</taxon>
        <taxon>Fungi</taxon>
        <taxon>Dikarya</taxon>
        <taxon>Ascomycota</taxon>
        <taxon>Saccharomycotina</taxon>
        <taxon>Pichiomycetes</taxon>
        <taxon>Debaryomycetaceae</taxon>
        <taxon>Candida/Lodderomyces clade</taxon>
        <taxon>Lodderomyces</taxon>
    </lineage>
</organism>
<keyword evidence="1" id="KW-0732">Signal</keyword>
<protein>
    <recommendedName>
        <fullName evidence="2">CREG-like beta-barrel domain-containing protein</fullName>
    </recommendedName>
</protein>
<gene>
    <name evidence="3" type="ORF">LODBEIA_P17810</name>
</gene>
<feature type="chain" id="PRO_5045198065" description="CREG-like beta-barrel domain-containing protein" evidence="1">
    <location>
        <begin position="16"/>
        <end position="235"/>
    </location>
</feature>
<evidence type="ECO:0000313" key="4">
    <source>
        <dbReference type="Proteomes" id="UP001497383"/>
    </source>
</evidence>
<dbReference type="InterPro" id="IPR055343">
    <property type="entry name" value="CREG_beta-barrel"/>
</dbReference>
<dbReference type="Proteomes" id="UP001497383">
    <property type="component" value="Chromosome 2"/>
</dbReference>
<dbReference type="InterPro" id="IPR012349">
    <property type="entry name" value="Split_barrel_FMN-bd"/>
</dbReference>
<dbReference type="SUPFAM" id="SSF50475">
    <property type="entry name" value="FMN-binding split barrel"/>
    <property type="match status" value="1"/>
</dbReference>
<dbReference type="PANTHER" id="PTHR37273">
    <property type="entry name" value="CHROMOSOME 8, WHOLE GENOME SHOTGUN SEQUENCE"/>
    <property type="match status" value="1"/>
</dbReference>
<dbReference type="Pfam" id="PF13883">
    <property type="entry name" value="CREG_beta-barrel"/>
    <property type="match status" value="1"/>
</dbReference>
<dbReference type="Gene3D" id="2.30.110.10">
    <property type="entry name" value="Electron Transport, Fmn-binding Protein, Chain A"/>
    <property type="match status" value="1"/>
</dbReference>
<feature type="signal peptide" evidence="1">
    <location>
        <begin position="1"/>
        <end position="15"/>
    </location>
</feature>
<accession>A0ABP0ZHA9</accession>